<evidence type="ECO:0000313" key="3">
    <source>
        <dbReference type="RefSeq" id="XP_017023490.1"/>
    </source>
</evidence>
<dbReference type="AlphaFoldDB" id="A0A6P4I5P5"/>
<gene>
    <name evidence="3" type="primary">LOC108075514</name>
</gene>
<feature type="compositionally biased region" description="Polar residues" evidence="1">
    <location>
        <begin position="516"/>
        <end position="528"/>
    </location>
</feature>
<feature type="region of interest" description="Disordered" evidence="1">
    <location>
        <begin position="435"/>
        <end position="575"/>
    </location>
</feature>
<dbReference type="GeneID" id="108075514"/>
<protein>
    <submittedName>
        <fullName evidence="3">Uncharacterized protein</fullName>
    </submittedName>
</protein>
<feature type="compositionally biased region" description="Low complexity" evidence="1">
    <location>
        <begin position="85"/>
        <end position="105"/>
    </location>
</feature>
<feature type="compositionally biased region" description="Basic and acidic residues" evidence="1">
    <location>
        <begin position="554"/>
        <end position="567"/>
    </location>
</feature>
<evidence type="ECO:0000313" key="2">
    <source>
        <dbReference type="Proteomes" id="UP001652661"/>
    </source>
</evidence>
<dbReference type="Proteomes" id="UP001652661">
    <property type="component" value="Chromosome 3R"/>
</dbReference>
<accession>A0A6P4I5P5</accession>
<dbReference type="RefSeq" id="XP_017023490.1">
    <property type="nucleotide sequence ID" value="XM_017168001.3"/>
</dbReference>
<reference evidence="3" key="1">
    <citation type="submission" date="2025-08" db="UniProtKB">
        <authorList>
            <consortium name="RefSeq"/>
        </authorList>
    </citation>
    <scope>IDENTIFICATION</scope>
    <source>
        <strain evidence="3">14028-0561.14</strain>
        <tissue evidence="3">Whole fly</tissue>
    </source>
</reference>
<feature type="compositionally biased region" description="Basic and acidic residues" evidence="1">
    <location>
        <begin position="472"/>
        <end position="504"/>
    </location>
</feature>
<proteinExistence type="predicted"/>
<keyword evidence="2" id="KW-1185">Reference proteome</keyword>
<name>A0A6P4I5P5_DROKI</name>
<feature type="region of interest" description="Disordered" evidence="1">
    <location>
        <begin position="85"/>
        <end position="120"/>
    </location>
</feature>
<organism evidence="2 3">
    <name type="scientific">Drosophila kikkawai</name>
    <name type="common">Fruit fly</name>
    <dbReference type="NCBI Taxonomy" id="30033"/>
    <lineage>
        <taxon>Eukaryota</taxon>
        <taxon>Metazoa</taxon>
        <taxon>Ecdysozoa</taxon>
        <taxon>Arthropoda</taxon>
        <taxon>Hexapoda</taxon>
        <taxon>Insecta</taxon>
        <taxon>Pterygota</taxon>
        <taxon>Neoptera</taxon>
        <taxon>Endopterygota</taxon>
        <taxon>Diptera</taxon>
        <taxon>Brachycera</taxon>
        <taxon>Muscomorpha</taxon>
        <taxon>Ephydroidea</taxon>
        <taxon>Drosophilidae</taxon>
        <taxon>Drosophila</taxon>
        <taxon>Sophophora</taxon>
    </lineage>
</organism>
<feature type="compositionally biased region" description="Basic and acidic residues" evidence="1">
    <location>
        <begin position="529"/>
        <end position="539"/>
    </location>
</feature>
<dbReference type="OrthoDB" id="7851717at2759"/>
<sequence>MSSHPLSLGKFAQRGATMYIYPVPSSFKCFYHSQRIAQRASERALPRKVIGVKKTLVNQMQGMVRSSDPSKLPAYKTYGKTRLFSSSSSLKSSSGSLSSRRCMSSGLKKPQQQQWEEDSKTETFFRNNRTTLSATQRGYNTSPIFGRGLATQAARDISRSIQEELMVVNDETRHMLNCNPNRHDRRDFQEQPNADPMQGWNHPMSYKTMPSEHDGIPEELELEARQNRPRRRQLIMGYASHAANVAARNRETLAKPPHSQQLNPNPKSKVGQLSSMYSSNAQERLSELRSPLTRYVPQATSEKDSDDGLMDVAIARATRADFTNARGMPRAEDEEPDSLYEQPPAERELLKQAFLRGTRHADQGRMDELHYESSAGIGSNDALISASRQVINQKFAGFQHLTSAQKWRAPQLVESVNPTPQLNPRAVSEARGSVLMQPGKRHSTARMSTKRLATPRFFGGLGESDTSTPSETGERKRDDNDDVSRNESWSRHQEQEPRDVEPPRAIKQNRVMASGPQRQRSIYQITMQDKNRRQSEMKARSRNVSIAGRMTTTKGEKRDHRPIKPEDLDPENDIEMPSEYDRKSAVQRLGPAIPAEYGTRAFNSY</sequence>
<evidence type="ECO:0000256" key="1">
    <source>
        <dbReference type="SAM" id="MobiDB-lite"/>
    </source>
</evidence>